<dbReference type="InterPro" id="IPR019775">
    <property type="entry name" value="WD40_repeat_CS"/>
</dbReference>
<keyword evidence="5" id="KW-1185">Reference proteome</keyword>
<dbReference type="PRINTS" id="PR00320">
    <property type="entry name" value="GPROTEINBRPT"/>
</dbReference>
<dbReference type="PROSITE" id="PS50082">
    <property type="entry name" value="WD_REPEATS_2"/>
    <property type="match status" value="2"/>
</dbReference>
<reference evidence="4" key="1">
    <citation type="journal article" date="2020" name="Stud. Mycol.">
        <title>101 Dothideomycetes genomes: a test case for predicting lifestyles and emergence of pathogens.</title>
        <authorList>
            <person name="Haridas S."/>
            <person name="Albert R."/>
            <person name="Binder M."/>
            <person name="Bloem J."/>
            <person name="Labutti K."/>
            <person name="Salamov A."/>
            <person name="Andreopoulos B."/>
            <person name="Baker S."/>
            <person name="Barry K."/>
            <person name="Bills G."/>
            <person name="Bluhm B."/>
            <person name="Cannon C."/>
            <person name="Castanera R."/>
            <person name="Culley D."/>
            <person name="Daum C."/>
            <person name="Ezra D."/>
            <person name="Gonzalez J."/>
            <person name="Henrissat B."/>
            <person name="Kuo A."/>
            <person name="Liang C."/>
            <person name="Lipzen A."/>
            <person name="Lutzoni F."/>
            <person name="Magnuson J."/>
            <person name="Mondo S."/>
            <person name="Nolan M."/>
            <person name="Ohm R."/>
            <person name="Pangilinan J."/>
            <person name="Park H.-J."/>
            <person name="Ramirez L."/>
            <person name="Alfaro M."/>
            <person name="Sun H."/>
            <person name="Tritt A."/>
            <person name="Yoshinaga Y."/>
            <person name="Zwiers L.-H."/>
            <person name="Turgeon B."/>
            <person name="Goodwin S."/>
            <person name="Spatafora J."/>
            <person name="Crous P."/>
            <person name="Grigoriev I."/>
        </authorList>
    </citation>
    <scope>NUCLEOTIDE SEQUENCE</scope>
    <source>
        <strain evidence="4">CBS 107.79</strain>
    </source>
</reference>
<dbReference type="AlphaFoldDB" id="A0A6A5VSG8"/>
<dbReference type="InterPro" id="IPR001680">
    <property type="entry name" value="WD40_rpt"/>
</dbReference>
<dbReference type="InterPro" id="IPR036322">
    <property type="entry name" value="WD40_repeat_dom_sf"/>
</dbReference>
<dbReference type="PROSITE" id="PS00678">
    <property type="entry name" value="WD_REPEATS_1"/>
    <property type="match status" value="1"/>
</dbReference>
<dbReference type="InterPro" id="IPR015943">
    <property type="entry name" value="WD40/YVTN_repeat-like_dom_sf"/>
</dbReference>
<keyword evidence="2" id="KW-0677">Repeat</keyword>
<dbReference type="InterPro" id="IPR020472">
    <property type="entry name" value="WD40_PAC1"/>
</dbReference>
<dbReference type="SMART" id="SM00320">
    <property type="entry name" value="WD40"/>
    <property type="match status" value="2"/>
</dbReference>
<protein>
    <submittedName>
        <fullName evidence="4">WD40 repeat-like protein</fullName>
    </submittedName>
</protein>
<evidence type="ECO:0000313" key="4">
    <source>
        <dbReference type="EMBL" id="KAF1977826.1"/>
    </source>
</evidence>
<dbReference type="PROSITE" id="PS50294">
    <property type="entry name" value="WD_REPEATS_REGION"/>
    <property type="match status" value="1"/>
</dbReference>
<proteinExistence type="predicted"/>
<gene>
    <name evidence="4" type="ORF">BU23DRAFT_564690</name>
</gene>
<name>A0A6A5VSG8_9PLEO</name>
<dbReference type="OrthoDB" id="2013972at2759"/>
<dbReference type="InterPro" id="IPR053299">
    <property type="entry name" value="ASTRA_WD_repeat"/>
</dbReference>
<organism evidence="4 5">
    <name type="scientific">Bimuria novae-zelandiae CBS 107.79</name>
    <dbReference type="NCBI Taxonomy" id="1447943"/>
    <lineage>
        <taxon>Eukaryota</taxon>
        <taxon>Fungi</taxon>
        <taxon>Dikarya</taxon>
        <taxon>Ascomycota</taxon>
        <taxon>Pezizomycotina</taxon>
        <taxon>Dothideomycetes</taxon>
        <taxon>Pleosporomycetidae</taxon>
        <taxon>Pleosporales</taxon>
        <taxon>Massarineae</taxon>
        <taxon>Didymosphaeriaceae</taxon>
        <taxon>Bimuria</taxon>
    </lineage>
</organism>
<dbReference type="PANTHER" id="PTHR44156">
    <property type="entry name" value="SUPERNUMERARY LIMBS, ISOFORM B-RELATED"/>
    <property type="match status" value="1"/>
</dbReference>
<dbReference type="EMBL" id="ML976662">
    <property type="protein sequence ID" value="KAF1977826.1"/>
    <property type="molecule type" value="Genomic_DNA"/>
</dbReference>
<dbReference type="Pfam" id="PF00400">
    <property type="entry name" value="WD40"/>
    <property type="match status" value="2"/>
</dbReference>
<evidence type="ECO:0000256" key="3">
    <source>
        <dbReference type="PROSITE-ProRule" id="PRU00221"/>
    </source>
</evidence>
<evidence type="ECO:0000313" key="5">
    <source>
        <dbReference type="Proteomes" id="UP000800036"/>
    </source>
</evidence>
<keyword evidence="1 3" id="KW-0853">WD repeat</keyword>
<dbReference type="SUPFAM" id="SSF50978">
    <property type="entry name" value="WD40 repeat-like"/>
    <property type="match status" value="1"/>
</dbReference>
<evidence type="ECO:0000256" key="1">
    <source>
        <dbReference type="ARBA" id="ARBA00022574"/>
    </source>
</evidence>
<feature type="repeat" description="WD" evidence="3">
    <location>
        <begin position="72"/>
        <end position="96"/>
    </location>
</feature>
<dbReference type="Proteomes" id="UP000800036">
    <property type="component" value="Unassembled WGS sequence"/>
</dbReference>
<feature type="repeat" description="WD" evidence="3">
    <location>
        <begin position="34"/>
        <end position="74"/>
    </location>
</feature>
<accession>A0A6A5VSG8</accession>
<dbReference type="Gene3D" id="2.130.10.10">
    <property type="entry name" value="YVTN repeat-like/Quinoprotein amine dehydrogenase"/>
    <property type="match status" value="2"/>
</dbReference>
<evidence type="ECO:0000256" key="2">
    <source>
        <dbReference type="ARBA" id="ARBA00022737"/>
    </source>
</evidence>
<sequence length="160" mass="17417">MATLASFPDVLATGDEGGKICLWDIRTGVLHNTLAGHTGSITKILMVDSDTLISSSKDSTVIVWDIRTAQRRLLLTGGNDGPICVWNLEDGSCLHVLQGHDTLVWVLEFNEDATLLATGASQAAVHWKLWRVPHAISGWWWVGSIETLLNFGSDPVTRLA</sequence>